<gene>
    <name evidence="3" type="ORF">EJ03DRAFT_337338</name>
</gene>
<name>A0A6G1L6P5_9PEZI</name>
<accession>A0A6G1L6P5</accession>
<keyword evidence="2" id="KW-0472">Membrane</keyword>
<dbReference type="EMBL" id="ML995850">
    <property type="protein sequence ID" value="KAF2767914.1"/>
    <property type="molecule type" value="Genomic_DNA"/>
</dbReference>
<dbReference type="Pfam" id="PF11204">
    <property type="entry name" value="DUF2985"/>
    <property type="match status" value="1"/>
</dbReference>
<protein>
    <submittedName>
        <fullName evidence="3">Uncharacterized protein</fullName>
    </submittedName>
</protein>
<dbReference type="OrthoDB" id="6407410at2759"/>
<feature type="transmembrane region" description="Helical" evidence="2">
    <location>
        <begin position="393"/>
        <end position="413"/>
    </location>
</feature>
<keyword evidence="4" id="KW-1185">Reference proteome</keyword>
<feature type="transmembrane region" description="Helical" evidence="2">
    <location>
        <begin position="184"/>
        <end position="206"/>
    </location>
</feature>
<evidence type="ECO:0000313" key="4">
    <source>
        <dbReference type="Proteomes" id="UP000799436"/>
    </source>
</evidence>
<feature type="region of interest" description="Disordered" evidence="1">
    <location>
        <begin position="341"/>
        <end position="375"/>
    </location>
</feature>
<evidence type="ECO:0000313" key="3">
    <source>
        <dbReference type="EMBL" id="KAF2767914.1"/>
    </source>
</evidence>
<reference evidence="3" key="1">
    <citation type="journal article" date="2020" name="Stud. Mycol.">
        <title>101 Dothideomycetes genomes: a test case for predicting lifestyles and emergence of pathogens.</title>
        <authorList>
            <person name="Haridas S."/>
            <person name="Albert R."/>
            <person name="Binder M."/>
            <person name="Bloem J."/>
            <person name="Labutti K."/>
            <person name="Salamov A."/>
            <person name="Andreopoulos B."/>
            <person name="Baker S."/>
            <person name="Barry K."/>
            <person name="Bills G."/>
            <person name="Bluhm B."/>
            <person name="Cannon C."/>
            <person name="Castanera R."/>
            <person name="Culley D."/>
            <person name="Daum C."/>
            <person name="Ezra D."/>
            <person name="Gonzalez J."/>
            <person name="Henrissat B."/>
            <person name="Kuo A."/>
            <person name="Liang C."/>
            <person name="Lipzen A."/>
            <person name="Lutzoni F."/>
            <person name="Magnuson J."/>
            <person name="Mondo S."/>
            <person name="Nolan M."/>
            <person name="Ohm R."/>
            <person name="Pangilinan J."/>
            <person name="Park H.-J."/>
            <person name="Ramirez L."/>
            <person name="Alfaro M."/>
            <person name="Sun H."/>
            <person name="Tritt A."/>
            <person name="Yoshinaga Y."/>
            <person name="Zwiers L.-H."/>
            <person name="Turgeon B."/>
            <person name="Goodwin S."/>
            <person name="Spatafora J."/>
            <person name="Crous P."/>
            <person name="Grigoriev I."/>
        </authorList>
    </citation>
    <scope>NUCLEOTIDE SEQUENCE</scope>
    <source>
        <strain evidence="3">CBS 116005</strain>
    </source>
</reference>
<sequence>MASVAHSVRSVTSPIQSVATDWLQRDPPAGFFAATAETVARAPTIAEIRRGSYGDKGWRVEEQRQRRRLSQQPGGPPVLEREGVLQSPSIKAFSALNEEPDHASGKPDGATAVAAEQGPRGPSPSTCKTPHPAIQPHVDHDRIQNITKDRRVYSSGYVPPPVVPWTTSTWVGLKAFWQWFLTPLGFLVTFYGLNVVAWGGMLFLLLCNASTPMCWAPVPGSYADGKRSPAASLALNDGRHPRYYNCNDINSPRRIWIEIDSQILNALFCVTGFGLIPWRFRDLCYLLRFRLTRLRRAGYERKLYGLRVLAGVYRGWFRLPGSHTLDTMSLAEYERSLATTGADHTPAAPTATLEHGASSLPEDPRVPVPASKRPDDPLTCVRAPPTALWKLDFFVWCQVGNTFFQAVLCGFMWGKTRYNRPPWATGLFIALGCAIAGVGGLVSFLEGRKVKRVEGVRPPGFEEGERMRTGGESLHVCEKGAGRVE</sequence>
<keyword evidence="2" id="KW-0812">Transmembrane</keyword>
<dbReference type="PANTHER" id="PTHR35872:SF1">
    <property type="entry name" value="ALPHA-L-RHAMNOSIDASE C"/>
    <property type="match status" value="1"/>
</dbReference>
<evidence type="ECO:0000256" key="2">
    <source>
        <dbReference type="SAM" id="Phobius"/>
    </source>
</evidence>
<feature type="region of interest" description="Disordered" evidence="1">
    <location>
        <begin position="50"/>
        <end position="84"/>
    </location>
</feature>
<dbReference type="InterPro" id="IPR021369">
    <property type="entry name" value="DUF2985"/>
</dbReference>
<dbReference type="PANTHER" id="PTHR35872">
    <property type="entry name" value="INTEGRAL MEMBRANE PROTEIN (AFU_ORTHOLOGUE AFUA_5G07110)"/>
    <property type="match status" value="1"/>
</dbReference>
<dbReference type="Proteomes" id="UP000799436">
    <property type="component" value="Unassembled WGS sequence"/>
</dbReference>
<feature type="transmembrane region" description="Helical" evidence="2">
    <location>
        <begin position="425"/>
        <end position="445"/>
    </location>
</feature>
<proteinExistence type="predicted"/>
<keyword evidence="2" id="KW-1133">Transmembrane helix</keyword>
<feature type="region of interest" description="Disordered" evidence="1">
    <location>
        <begin position="97"/>
        <end position="139"/>
    </location>
</feature>
<dbReference type="AlphaFoldDB" id="A0A6G1L6P5"/>
<organism evidence="3 4">
    <name type="scientific">Teratosphaeria nubilosa</name>
    <dbReference type="NCBI Taxonomy" id="161662"/>
    <lineage>
        <taxon>Eukaryota</taxon>
        <taxon>Fungi</taxon>
        <taxon>Dikarya</taxon>
        <taxon>Ascomycota</taxon>
        <taxon>Pezizomycotina</taxon>
        <taxon>Dothideomycetes</taxon>
        <taxon>Dothideomycetidae</taxon>
        <taxon>Mycosphaerellales</taxon>
        <taxon>Teratosphaeriaceae</taxon>
        <taxon>Teratosphaeria</taxon>
    </lineage>
</organism>
<evidence type="ECO:0000256" key="1">
    <source>
        <dbReference type="SAM" id="MobiDB-lite"/>
    </source>
</evidence>
<feature type="compositionally biased region" description="Basic and acidic residues" evidence="1">
    <location>
        <begin position="50"/>
        <end position="64"/>
    </location>
</feature>